<feature type="domain" description="N-acetyltransferase" evidence="3">
    <location>
        <begin position="1"/>
        <end position="177"/>
    </location>
</feature>
<evidence type="ECO:0000313" key="4">
    <source>
        <dbReference type="EMBL" id="MFB9523780.1"/>
    </source>
</evidence>
<proteinExistence type="predicted"/>
<reference evidence="4 5" key="1">
    <citation type="submission" date="2024-09" db="EMBL/GenBank/DDBJ databases">
        <authorList>
            <person name="Sun Q."/>
            <person name="Mori K."/>
        </authorList>
    </citation>
    <scope>NUCLEOTIDE SEQUENCE [LARGE SCALE GENOMIC DNA]</scope>
    <source>
        <strain evidence="4 5">JCM 4362</strain>
    </source>
</reference>
<accession>A0ABV5PKP5</accession>
<dbReference type="PANTHER" id="PTHR43877">
    <property type="entry name" value="AMINOALKYLPHOSPHONATE N-ACETYLTRANSFERASE-RELATED-RELATED"/>
    <property type="match status" value="1"/>
</dbReference>
<name>A0ABV5PKP5_STRCM</name>
<keyword evidence="1 4" id="KW-0808">Transferase</keyword>
<dbReference type="InterPro" id="IPR016181">
    <property type="entry name" value="Acyl_CoA_acyltransferase"/>
</dbReference>
<dbReference type="RefSeq" id="WP_380837686.1">
    <property type="nucleotide sequence ID" value="NZ_JBHMCR010000019.1"/>
</dbReference>
<protein>
    <submittedName>
        <fullName evidence="4">GNAT family N-acetyltransferase</fullName>
        <ecNumber evidence="4">2.3.1.-</ecNumber>
    </submittedName>
</protein>
<dbReference type="PANTHER" id="PTHR43877:SF2">
    <property type="entry name" value="AMINOALKYLPHOSPHONATE N-ACETYLTRANSFERASE-RELATED"/>
    <property type="match status" value="1"/>
</dbReference>
<dbReference type="EC" id="2.3.1.-" evidence="4"/>
<organism evidence="4 5">
    <name type="scientific">Streptomyces cremeus</name>
    <dbReference type="NCBI Taxonomy" id="66881"/>
    <lineage>
        <taxon>Bacteria</taxon>
        <taxon>Bacillati</taxon>
        <taxon>Actinomycetota</taxon>
        <taxon>Actinomycetes</taxon>
        <taxon>Kitasatosporales</taxon>
        <taxon>Streptomycetaceae</taxon>
        <taxon>Streptomyces</taxon>
    </lineage>
</organism>
<keyword evidence="2 4" id="KW-0012">Acyltransferase</keyword>
<dbReference type="Gene3D" id="3.40.630.30">
    <property type="match status" value="1"/>
</dbReference>
<evidence type="ECO:0000256" key="1">
    <source>
        <dbReference type="ARBA" id="ARBA00022679"/>
    </source>
</evidence>
<dbReference type="SUPFAM" id="SSF55729">
    <property type="entry name" value="Acyl-CoA N-acyltransferases (Nat)"/>
    <property type="match status" value="1"/>
</dbReference>
<dbReference type="Proteomes" id="UP001589718">
    <property type="component" value="Unassembled WGS sequence"/>
</dbReference>
<dbReference type="EMBL" id="JBHMCR010000019">
    <property type="protein sequence ID" value="MFB9523780.1"/>
    <property type="molecule type" value="Genomic_DNA"/>
</dbReference>
<dbReference type="GO" id="GO:0016746">
    <property type="term" value="F:acyltransferase activity"/>
    <property type="evidence" value="ECO:0007669"/>
    <property type="project" value="UniProtKB-KW"/>
</dbReference>
<dbReference type="Pfam" id="PF13673">
    <property type="entry name" value="Acetyltransf_10"/>
    <property type="match status" value="1"/>
</dbReference>
<evidence type="ECO:0000256" key="2">
    <source>
        <dbReference type="ARBA" id="ARBA00023315"/>
    </source>
</evidence>
<dbReference type="InterPro" id="IPR050832">
    <property type="entry name" value="Bact_Acetyltransf"/>
</dbReference>
<evidence type="ECO:0000259" key="3">
    <source>
        <dbReference type="PROSITE" id="PS51186"/>
    </source>
</evidence>
<comment type="caution">
    <text evidence="4">The sequence shown here is derived from an EMBL/GenBank/DDBJ whole genome shotgun (WGS) entry which is preliminary data.</text>
</comment>
<dbReference type="InterPro" id="IPR000182">
    <property type="entry name" value="GNAT_dom"/>
</dbReference>
<gene>
    <name evidence="4" type="ORF">ACFFTU_27925</name>
</gene>
<dbReference type="PROSITE" id="PS51186">
    <property type="entry name" value="GNAT"/>
    <property type="match status" value="1"/>
</dbReference>
<keyword evidence="5" id="KW-1185">Reference proteome</keyword>
<sequence length="187" mass="19697">MRIYRADVAERADDLVSVYAEVFTAPPWNEPADAVPAFRERLDADRRRPGFRAAVAPARDGGPGAAGFASGWTTPGPFPADRSAGRVAAQLGPRLRPLLVGAFQVDELAVRPCARGTGLGRRLLAAVCDGAARDGRVWLLTARSAPDAVAFYRRLGWHEVLPEPGADPGDVVVFLAPGHPGAASVAP</sequence>
<evidence type="ECO:0000313" key="5">
    <source>
        <dbReference type="Proteomes" id="UP001589718"/>
    </source>
</evidence>